<feature type="compositionally biased region" description="Polar residues" evidence="1">
    <location>
        <begin position="524"/>
        <end position="535"/>
    </location>
</feature>
<dbReference type="InterPro" id="IPR013761">
    <property type="entry name" value="SAM/pointed_sf"/>
</dbReference>
<reference evidence="3" key="2">
    <citation type="journal article" date="2015" name="J. Proteomics">
        <title>Sexual differences in the sialomes of the zebra tick, Rhipicephalus pulchellus.</title>
        <authorList>
            <person name="Tan A.W."/>
            <person name="Francischetti I.M."/>
            <person name="Slovak M."/>
            <person name="Kini R.M."/>
            <person name="Ribeiro J.M."/>
        </authorList>
    </citation>
    <scope>NUCLEOTIDE SEQUENCE</scope>
    <source>
        <tissue evidence="3">Salivary gland</tissue>
    </source>
</reference>
<evidence type="ECO:0000313" key="3">
    <source>
        <dbReference type="EMBL" id="JAA57669.1"/>
    </source>
</evidence>
<dbReference type="GO" id="GO:0030424">
    <property type="term" value="C:axon"/>
    <property type="evidence" value="ECO:0007669"/>
    <property type="project" value="TreeGrafter"/>
</dbReference>
<feature type="compositionally biased region" description="Polar residues" evidence="1">
    <location>
        <begin position="12"/>
        <end position="21"/>
    </location>
</feature>
<feature type="region of interest" description="Disordered" evidence="1">
    <location>
        <begin position="437"/>
        <end position="460"/>
    </location>
</feature>
<feature type="domain" description="SAM" evidence="2">
    <location>
        <begin position="309"/>
        <end position="373"/>
    </location>
</feature>
<dbReference type="SMART" id="SM00454">
    <property type="entry name" value="SAM"/>
    <property type="match status" value="2"/>
</dbReference>
<dbReference type="InterPro" id="IPR035498">
    <property type="entry name" value="Caskin1/2_SAM_2"/>
</dbReference>
<dbReference type="AlphaFoldDB" id="L7M3K9"/>
<dbReference type="PANTHER" id="PTHR24155:SF11">
    <property type="entry name" value="CASKIN, ISOFORM B"/>
    <property type="match status" value="1"/>
</dbReference>
<feature type="compositionally biased region" description="Low complexity" evidence="1">
    <location>
        <begin position="38"/>
        <end position="47"/>
    </location>
</feature>
<dbReference type="CDD" id="cd09497">
    <property type="entry name" value="SAM_caskin1_2_repeat1"/>
    <property type="match status" value="1"/>
</dbReference>
<accession>L7M3K9</accession>
<dbReference type="GO" id="GO:0019903">
    <property type="term" value="F:protein phosphatase binding"/>
    <property type="evidence" value="ECO:0007669"/>
    <property type="project" value="TreeGrafter"/>
</dbReference>
<feature type="region of interest" description="Disordered" evidence="1">
    <location>
        <begin position="104"/>
        <end position="209"/>
    </location>
</feature>
<dbReference type="Pfam" id="PF00536">
    <property type="entry name" value="SAM_1"/>
    <property type="match status" value="2"/>
</dbReference>
<feature type="compositionally biased region" description="Polar residues" evidence="1">
    <location>
        <begin position="442"/>
        <end position="456"/>
    </location>
</feature>
<dbReference type="GO" id="GO:0007409">
    <property type="term" value="P:axonogenesis"/>
    <property type="evidence" value="ECO:0007669"/>
    <property type="project" value="TreeGrafter"/>
</dbReference>
<dbReference type="GO" id="GO:0035591">
    <property type="term" value="F:signaling adaptor activity"/>
    <property type="evidence" value="ECO:0007669"/>
    <property type="project" value="TreeGrafter"/>
</dbReference>
<name>L7M3K9_RHIPC</name>
<feature type="region of interest" description="Disordered" evidence="1">
    <location>
        <begin position="614"/>
        <end position="653"/>
    </location>
</feature>
<feature type="region of interest" description="Disordered" evidence="1">
    <location>
        <begin position="509"/>
        <end position="543"/>
    </location>
</feature>
<dbReference type="GO" id="GO:0007185">
    <property type="term" value="P:cell surface receptor protein tyrosine phosphatase signaling pathway"/>
    <property type="evidence" value="ECO:0007669"/>
    <property type="project" value="TreeGrafter"/>
</dbReference>
<organism evidence="3">
    <name type="scientific">Rhipicephalus pulchellus</name>
    <name type="common">Yellow backed tick</name>
    <name type="synonym">Dermacentor pulchellus</name>
    <dbReference type="NCBI Taxonomy" id="72859"/>
    <lineage>
        <taxon>Eukaryota</taxon>
        <taxon>Metazoa</taxon>
        <taxon>Ecdysozoa</taxon>
        <taxon>Arthropoda</taxon>
        <taxon>Chelicerata</taxon>
        <taxon>Arachnida</taxon>
        <taxon>Acari</taxon>
        <taxon>Parasitiformes</taxon>
        <taxon>Ixodida</taxon>
        <taxon>Ixodoidea</taxon>
        <taxon>Ixodidae</taxon>
        <taxon>Rhipicephalinae</taxon>
        <taxon>Rhipicephalus</taxon>
        <taxon>Rhipicephalus</taxon>
    </lineage>
</organism>
<feature type="compositionally biased region" description="Low complexity" evidence="1">
    <location>
        <begin position="160"/>
        <end position="209"/>
    </location>
</feature>
<dbReference type="InterPro" id="IPR001660">
    <property type="entry name" value="SAM"/>
</dbReference>
<dbReference type="GO" id="GO:0005925">
    <property type="term" value="C:focal adhesion"/>
    <property type="evidence" value="ECO:0007669"/>
    <property type="project" value="TreeGrafter"/>
</dbReference>
<protein>
    <submittedName>
        <fullName evidence="3">Putative caskin-1</fullName>
    </submittedName>
</protein>
<dbReference type="FunFam" id="1.10.150.50:FF:000028">
    <property type="entry name" value="caskin-2 isoform X2"/>
    <property type="match status" value="1"/>
</dbReference>
<evidence type="ECO:0000256" key="1">
    <source>
        <dbReference type="SAM" id="MobiDB-lite"/>
    </source>
</evidence>
<evidence type="ECO:0000259" key="2">
    <source>
        <dbReference type="PROSITE" id="PS50105"/>
    </source>
</evidence>
<dbReference type="PROSITE" id="PS50105">
    <property type="entry name" value="SAM_DOMAIN"/>
    <property type="match status" value="2"/>
</dbReference>
<dbReference type="Gene3D" id="1.10.150.50">
    <property type="entry name" value="Transcription Factor, Ets-1"/>
    <property type="match status" value="2"/>
</dbReference>
<feature type="domain" description="SAM" evidence="2">
    <location>
        <begin position="240"/>
        <end position="303"/>
    </location>
</feature>
<dbReference type="SUPFAM" id="SSF47769">
    <property type="entry name" value="SAM/Pointed domain"/>
    <property type="match status" value="2"/>
</dbReference>
<feature type="region of interest" description="Disordered" evidence="1">
    <location>
        <begin position="1"/>
        <end position="88"/>
    </location>
</feature>
<dbReference type="CDD" id="cd09498">
    <property type="entry name" value="SAM_caskin1_2_repeat2"/>
    <property type="match status" value="1"/>
</dbReference>
<dbReference type="PANTHER" id="PTHR24155">
    <property type="entry name" value="OSTEOCLAST-STIMULATING FACTOR 1"/>
    <property type="match status" value="1"/>
</dbReference>
<proteinExistence type="evidence at transcript level"/>
<reference evidence="3" key="1">
    <citation type="submission" date="2012-11" db="EMBL/GenBank/DDBJ databases">
        <authorList>
            <person name="Lucero-Rivera Y.E."/>
            <person name="Tovar-Ramirez D."/>
        </authorList>
    </citation>
    <scope>NUCLEOTIDE SEQUENCE</scope>
    <source>
        <tissue evidence="3">Salivary gland</tissue>
    </source>
</reference>
<feature type="compositionally biased region" description="Basic and acidic residues" evidence="1">
    <location>
        <begin position="816"/>
        <end position="827"/>
    </location>
</feature>
<feature type="region of interest" description="Disordered" evidence="1">
    <location>
        <begin position="681"/>
        <end position="874"/>
    </location>
</feature>
<feature type="compositionally biased region" description="Basic and acidic residues" evidence="1">
    <location>
        <begin position="618"/>
        <end position="627"/>
    </location>
</feature>
<sequence length="899" mass="95568">MPRKLLVGGLQRNGTLRSSTIKKVAPPVVPDTSGGGSNTTTTTTASTGRRHSSSSACTTPVHQLHSPPLYGSSSEPAPPSPTAYDGADQKTFSPAEVFSEAQMAPLSRPQSHPGTPVGMPTTPLPPGLPPAGNRGVCYLGTAGSLDDTGVTGGGNPGRDSPSGGSVESRHSSSSLDSGRGSSSSSSADSKVAHRLSTGSHGSSSSLTLTSSVGSHMSSLTPEVVVLSPLNVAGLLVNGVSDTEVLTTWLKNLHFEEYTHLFLQAGYDMPTISRMTPEDLTAIGITKPAHRRKLKSEISNLNISDGIPDYKPDNLLTWLKLLRLEQYYGSLCQQGYATVDRVADLTWEDLEDIGIQKLGHQKKLMLAIKKVRDLNSGSRQAMHYGDARHSSVDMGQLLAARPGSHVPVPMGHPYQAVPSVNQPPCEIAPPHANAVPPLRSDTDPSTPQLRTFRQQSPPRMGGNFYRAGSGDSLILQQQHFSGPAFHQPPMQGADLYQHEFVSMQVRSPNRGRSLESLEDGGPAYQSHSSAPYQPQYQGYHHNPPPYHAPQSDWYHMVSSWRQHGYDTDSEVVRQVSHGYDYGYEPDGTATLHRPRGLVKPRPVAKVAARALLDSPDLDYDPKDLDPKLSSDWPDTGGGAKRSPAPTPPKRTNSIRRQQEANIAETAFATCVQSLTSRFTMATTRDEPPLPPPPPPATSANSEADEAPQAPLPPPPAMSTPNSASSSDGELSPSGTLLRRKDSNGSSVSSESLPFACENVGTIKQRPGESVPPPLPQHGTSSPPAAGGSPVAEDNGLDKPLRRTSPPTTTAAAADVRSPPEEVPVRDVPRSSPPSSRDKATAQKPTVPPRPVDKLSLTTGGRLMAPAPSSSSSGDVIHDIEHMLASLTDQLDAMLESELNP</sequence>
<dbReference type="EMBL" id="GACK01007365">
    <property type="protein sequence ID" value="JAA57669.1"/>
    <property type="molecule type" value="mRNA"/>
</dbReference>
<feature type="compositionally biased region" description="Low complexity" evidence="1">
    <location>
        <begin position="802"/>
        <end position="815"/>
    </location>
</feature>
<dbReference type="InterPro" id="IPR035497">
    <property type="entry name" value="Caskin1/2_SAM_1"/>
</dbReference>